<name>A0A2Z4JEQ6_9ACTN</name>
<reference evidence="3" key="1">
    <citation type="submission" date="2018-06" db="EMBL/GenBank/DDBJ databases">
        <authorList>
            <person name="Li K."/>
        </authorList>
    </citation>
    <scope>NUCLEOTIDE SEQUENCE [LARGE SCALE GENOMIC DNA]</scope>
    <source>
        <strain evidence="3">ZFG47</strain>
        <plasmid evidence="3">unnamed1</plasmid>
    </source>
</reference>
<evidence type="ECO:0000256" key="1">
    <source>
        <dbReference type="SAM" id="MobiDB-lite"/>
    </source>
</evidence>
<keyword evidence="3" id="KW-1185">Reference proteome</keyword>
<dbReference type="KEGG" id="scad:DN051_41040"/>
<evidence type="ECO:0000313" key="3">
    <source>
        <dbReference type="Proteomes" id="UP000249616"/>
    </source>
</evidence>
<dbReference type="EMBL" id="CP030074">
    <property type="protein sequence ID" value="AWW43599.1"/>
    <property type="molecule type" value="Genomic_DNA"/>
</dbReference>
<geneLocation type="plasmid" evidence="2 3">
    <name>unnamed1</name>
</geneLocation>
<organism evidence="2 3">
    <name type="scientific">Streptomyces cadmiisoli</name>
    <dbReference type="NCBI Taxonomy" id="2184053"/>
    <lineage>
        <taxon>Bacteria</taxon>
        <taxon>Bacillati</taxon>
        <taxon>Actinomycetota</taxon>
        <taxon>Actinomycetes</taxon>
        <taxon>Kitasatosporales</taxon>
        <taxon>Streptomycetaceae</taxon>
        <taxon>Streptomyces</taxon>
        <taxon>Streptomyces aurantiacus group</taxon>
    </lineage>
</organism>
<feature type="region of interest" description="Disordered" evidence="1">
    <location>
        <begin position="1"/>
        <end position="21"/>
    </location>
</feature>
<sequence length="197" mass="21157">MVGTHLGPDWAEAHHEQLPSPAAEMVEPYGGGKGIRFRIRNVKIDGQGNVVRVRGGGTHEVSFDLLHDCSECGGAINQVIVGLAGEDRAQASVWNGKQRSGGSLRVVNRGTAVEAMAEENPGPAEWVNVACDIVVPDEPGTYSVRARYAQAWQGRLMTVEGRAIPQPEYQDVLGWWKVDRPDGPGPESAIGTIVVEP</sequence>
<proteinExistence type="predicted"/>
<dbReference type="Proteomes" id="UP000249616">
    <property type="component" value="Plasmid unnamed1"/>
</dbReference>
<gene>
    <name evidence="2" type="ORF">DN051_41040</name>
</gene>
<protein>
    <submittedName>
        <fullName evidence="2">Uncharacterized protein</fullName>
    </submittedName>
</protein>
<evidence type="ECO:0000313" key="2">
    <source>
        <dbReference type="EMBL" id="AWW43599.1"/>
    </source>
</evidence>
<dbReference type="AlphaFoldDB" id="A0A2Z4JEQ6"/>
<keyword evidence="2" id="KW-0614">Plasmid</keyword>
<accession>A0A2Z4JEQ6</accession>